<organism evidence="1 2">
    <name type="scientific">Sorangium cellulosum (strain So ce56)</name>
    <name type="common">Polyangium cellulosum (strain So ce56)</name>
    <dbReference type="NCBI Taxonomy" id="448385"/>
    <lineage>
        <taxon>Bacteria</taxon>
        <taxon>Pseudomonadati</taxon>
        <taxon>Myxococcota</taxon>
        <taxon>Polyangia</taxon>
        <taxon>Polyangiales</taxon>
        <taxon>Polyangiaceae</taxon>
        <taxon>Sorangium</taxon>
    </lineage>
</organism>
<dbReference type="HOGENOM" id="CLU_2920351_0_0_7"/>
<gene>
    <name evidence="1" type="ordered locus">sce0935</name>
</gene>
<dbReference type="STRING" id="448385.sce0935"/>
<evidence type="ECO:0000313" key="2">
    <source>
        <dbReference type="Proteomes" id="UP000002139"/>
    </source>
</evidence>
<keyword evidence="2" id="KW-1185">Reference proteome</keyword>
<reference evidence="1 2" key="1">
    <citation type="journal article" date="2007" name="Nat. Biotechnol.">
        <title>Complete genome sequence of the myxobacterium Sorangium cellulosum.</title>
        <authorList>
            <person name="Schneiker S."/>
            <person name="Perlova O."/>
            <person name="Kaiser O."/>
            <person name="Gerth K."/>
            <person name="Alici A."/>
            <person name="Altmeyer M.O."/>
            <person name="Bartels D."/>
            <person name="Bekel T."/>
            <person name="Beyer S."/>
            <person name="Bode E."/>
            <person name="Bode H.B."/>
            <person name="Bolten C.J."/>
            <person name="Choudhuri J.V."/>
            <person name="Doss S."/>
            <person name="Elnakady Y.A."/>
            <person name="Frank B."/>
            <person name="Gaigalat L."/>
            <person name="Goesmann A."/>
            <person name="Groeger C."/>
            <person name="Gross F."/>
            <person name="Jelsbak L."/>
            <person name="Jelsbak L."/>
            <person name="Kalinowski J."/>
            <person name="Kegler C."/>
            <person name="Knauber T."/>
            <person name="Konietzny S."/>
            <person name="Kopp M."/>
            <person name="Krause L."/>
            <person name="Krug D."/>
            <person name="Linke B."/>
            <person name="Mahmud T."/>
            <person name="Martinez-Arias R."/>
            <person name="McHardy A.C."/>
            <person name="Merai M."/>
            <person name="Meyer F."/>
            <person name="Mormann S."/>
            <person name="Munoz-Dorado J."/>
            <person name="Perez J."/>
            <person name="Pradella S."/>
            <person name="Rachid S."/>
            <person name="Raddatz G."/>
            <person name="Rosenau F."/>
            <person name="Rueckert C."/>
            <person name="Sasse F."/>
            <person name="Scharfe M."/>
            <person name="Schuster S.C."/>
            <person name="Suen G."/>
            <person name="Treuner-Lange A."/>
            <person name="Velicer G.J."/>
            <person name="Vorholter F.-J."/>
            <person name="Weissman K.J."/>
            <person name="Welch R.D."/>
            <person name="Wenzel S.C."/>
            <person name="Whitworth D.E."/>
            <person name="Wilhelm S."/>
            <person name="Wittmann C."/>
            <person name="Bloecker H."/>
            <person name="Puehler A."/>
            <person name="Mueller R."/>
        </authorList>
    </citation>
    <scope>NUCLEOTIDE SEQUENCE [LARGE SCALE GENOMIC DNA]</scope>
    <source>
        <strain evidence="2">So ce56</strain>
    </source>
</reference>
<name>A9EUE8_SORC5</name>
<sequence>MAEARARLEQLLVRDPGALAAEERLYLIDVLALLAVPVFEDPDYLVMEAASGAERSHEGSL</sequence>
<dbReference type="Proteomes" id="UP000002139">
    <property type="component" value="Chromosome"/>
</dbReference>
<accession>A9EUE8</accession>
<dbReference type="KEGG" id="scl:sce0935"/>
<proteinExistence type="predicted"/>
<dbReference type="AlphaFoldDB" id="A9EUE8"/>
<dbReference type="EMBL" id="AM746676">
    <property type="protein sequence ID" value="CAN91092.1"/>
    <property type="molecule type" value="Genomic_DNA"/>
</dbReference>
<protein>
    <submittedName>
        <fullName evidence="1">Uncharacterized protein</fullName>
    </submittedName>
</protein>
<evidence type="ECO:0000313" key="1">
    <source>
        <dbReference type="EMBL" id="CAN91092.1"/>
    </source>
</evidence>